<reference evidence="2" key="4">
    <citation type="submission" date="2019-03" db="UniProtKB">
        <authorList>
            <consortium name="EnsemblPlants"/>
        </authorList>
    </citation>
    <scope>IDENTIFICATION</scope>
</reference>
<dbReference type="EnsemblPlants" id="AET5Gv21198800.2">
    <property type="protein sequence ID" value="AET5Gv21198800.2"/>
    <property type="gene ID" value="AET5Gv21198800"/>
</dbReference>
<proteinExistence type="predicted"/>
<reference evidence="3" key="1">
    <citation type="journal article" date="2014" name="Science">
        <title>Ancient hybridizations among the ancestral genomes of bread wheat.</title>
        <authorList>
            <consortium name="International Wheat Genome Sequencing Consortium,"/>
            <person name="Marcussen T."/>
            <person name="Sandve S.R."/>
            <person name="Heier L."/>
            <person name="Spannagl M."/>
            <person name="Pfeifer M."/>
            <person name="Jakobsen K.S."/>
            <person name="Wulff B.B."/>
            <person name="Steuernagel B."/>
            <person name="Mayer K.F."/>
            <person name="Olsen O.A."/>
        </authorList>
    </citation>
    <scope>NUCLEOTIDE SEQUENCE [LARGE SCALE GENOMIC DNA]</scope>
    <source>
        <strain evidence="3">cv. AL8/78</strain>
    </source>
</reference>
<dbReference type="Proteomes" id="UP000015105">
    <property type="component" value="Chromosome 5D"/>
</dbReference>
<evidence type="ECO:0000313" key="3">
    <source>
        <dbReference type="Proteomes" id="UP000015105"/>
    </source>
</evidence>
<keyword evidence="3" id="KW-1185">Reference proteome</keyword>
<protein>
    <submittedName>
        <fullName evidence="2">Uncharacterized protein</fullName>
    </submittedName>
</protein>
<evidence type="ECO:0000256" key="1">
    <source>
        <dbReference type="SAM" id="MobiDB-lite"/>
    </source>
</evidence>
<reference evidence="2" key="5">
    <citation type="journal article" date="2021" name="G3 (Bethesda)">
        <title>Aegilops tauschii genome assembly Aet v5.0 features greater sequence contiguity and improved annotation.</title>
        <authorList>
            <person name="Wang L."/>
            <person name="Zhu T."/>
            <person name="Rodriguez J.C."/>
            <person name="Deal K.R."/>
            <person name="Dubcovsky J."/>
            <person name="McGuire P.E."/>
            <person name="Lux T."/>
            <person name="Spannagl M."/>
            <person name="Mayer K.F.X."/>
            <person name="Baldrich P."/>
            <person name="Meyers B.C."/>
            <person name="Huo N."/>
            <person name="Gu Y.Q."/>
            <person name="Zhou H."/>
            <person name="Devos K.M."/>
            <person name="Bennetzen J.L."/>
            <person name="Unver T."/>
            <person name="Budak H."/>
            <person name="Gulick P.J."/>
            <person name="Galiba G."/>
            <person name="Kalapos B."/>
            <person name="Nelson D.R."/>
            <person name="Li P."/>
            <person name="You F.M."/>
            <person name="Luo M.C."/>
            <person name="Dvorak J."/>
        </authorList>
    </citation>
    <scope>NUCLEOTIDE SEQUENCE [LARGE SCALE GENOMIC DNA]</scope>
    <source>
        <strain evidence="2">cv. AL8/78</strain>
    </source>
</reference>
<name>A0A453MIP8_AEGTS</name>
<sequence>ARRVRATRPPRVQEWEAPDPGQRRRAIPRALTNGSSRGTLHSGPMSVAELGLGWRSTGELGIGDELLRRQVATAPVLVHGPNKGKIFPNTCFFLAPSHIWLLPSRDNLKIKTRDSRVG</sequence>
<organism evidence="2 3">
    <name type="scientific">Aegilops tauschii subsp. strangulata</name>
    <name type="common">Goatgrass</name>
    <dbReference type="NCBI Taxonomy" id="200361"/>
    <lineage>
        <taxon>Eukaryota</taxon>
        <taxon>Viridiplantae</taxon>
        <taxon>Streptophyta</taxon>
        <taxon>Embryophyta</taxon>
        <taxon>Tracheophyta</taxon>
        <taxon>Spermatophyta</taxon>
        <taxon>Magnoliopsida</taxon>
        <taxon>Liliopsida</taxon>
        <taxon>Poales</taxon>
        <taxon>Poaceae</taxon>
        <taxon>BOP clade</taxon>
        <taxon>Pooideae</taxon>
        <taxon>Triticodae</taxon>
        <taxon>Triticeae</taxon>
        <taxon>Triticinae</taxon>
        <taxon>Aegilops</taxon>
    </lineage>
</organism>
<feature type="region of interest" description="Disordered" evidence="1">
    <location>
        <begin position="1"/>
        <end position="26"/>
    </location>
</feature>
<reference evidence="3" key="2">
    <citation type="journal article" date="2017" name="Nat. Plants">
        <title>The Aegilops tauschii genome reveals multiple impacts of transposons.</title>
        <authorList>
            <person name="Zhao G."/>
            <person name="Zou C."/>
            <person name="Li K."/>
            <person name="Wang K."/>
            <person name="Li T."/>
            <person name="Gao L."/>
            <person name="Zhang X."/>
            <person name="Wang H."/>
            <person name="Yang Z."/>
            <person name="Liu X."/>
            <person name="Jiang W."/>
            <person name="Mao L."/>
            <person name="Kong X."/>
            <person name="Jiao Y."/>
            <person name="Jia J."/>
        </authorList>
    </citation>
    <scope>NUCLEOTIDE SEQUENCE [LARGE SCALE GENOMIC DNA]</scope>
    <source>
        <strain evidence="3">cv. AL8/78</strain>
    </source>
</reference>
<evidence type="ECO:0000313" key="2">
    <source>
        <dbReference type="EnsemblPlants" id="AET5Gv21198800.2"/>
    </source>
</evidence>
<dbReference type="Gramene" id="AET5Gv21198800.2">
    <property type="protein sequence ID" value="AET5Gv21198800.2"/>
    <property type="gene ID" value="AET5Gv21198800"/>
</dbReference>
<dbReference type="AlphaFoldDB" id="A0A453MIP8"/>
<accession>A0A453MIP8</accession>
<reference evidence="2" key="3">
    <citation type="journal article" date="2017" name="Nature">
        <title>Genome sequence of the progenitor of the wheat D genome Aegilops tauschii.</title>
        <authorList>
            <person name="Luo M.C."/>
            <person name="Gu Y.Q."/>
            <person name="Puiu D."/>
            <person name="Wang H."/>
            <person name="Twardziok S.O."/>
            <person name="Deal K.R."/>
            <person name="Huo N."/>
            <person name="Zhu T."/>
            <person name="Wang L."/>
            <person name="Wang Y."/>
            <person name="McGuire P.E."/>
            <person name="Liu S."/>
            <person name="Long H."/>
            <person name="Ramasamy R.K."/>
            <person name="Rodriguez J.C."/>
            <person name="Van S.L."/>
            <person name="Yuan L."/>
            <person name="Wang Z."/>
            <person name="Xia Z."/>
            <person name="Xiao L."/>
            <person name="Anderson O.D."/>
            <person name="Ouyang S."/>
            <person name="Liang Y."/>
            <person name="Zimin A.V."/>
            <person name="Pertea G."/>
            <person name="Qi P."/>
            <person name="Bennetzen J.L."/>
            <person name="Dai X."/>
            <person name="Dawson M.W."/>
            <person name="Muller H.G."/>
            <person name="Kugler K."/>
            <person name="Rivarola-Duarte L."/>
            <person name="Spannagl M."/>
            <person name="Mayer K.F.X."/>
            <person name="Lu F.H."/>
            <person name="Bevan M.W."/>
            <person name="Leroy P."/>
            <person name="Li P."/>
            <person name="You F.M."/>
            <person name="Sun Q."/>
            <person name="Liu Z."/>
            <person name="Lyons E."/>
            <person name="Wicker T."/>
            <person name="Salzberg S.L."/>
            <person name="Devos K.M."/>
            <person name="Dvorak J."/>
        </authorList>
    </citation>
    <scope>NUCLEOTIDE SEQUENCE [LARGE SCALE GENOMIC DNA]</scope>
    <source>
        <strain evidence="2">cv. AL8/78</strain>
    </source>
</reference>